<comment type="subcellular location">
    <subcellularLocation>
        <location evidence="1">Membrane</location>
        <topology evidence="1">Multi-pass membrane protein</topology>
    </subcellularLocation>
</comment>
<dbReference type="EMBL" id="PTIT01000001">
    <property type="protein sequence ID" value="PPK53663.1"/>
    <property type="molecule type" value="Genomic_DNA"/>
</dbReference>
<feature type="domain" description="Cation/H+ exchanger transmembrane" evidence="10">
    <location>
        <begin position="9"/>
        <end position="325"/>
    </location>
</feature>
<evidence type="ECO:0000313" key="14">
    <source>
        <dbReference type="Proteomes" id="UP000239446"/>
    </source>
</evidence>
<dbReference type="InterPro" id="IPR036291">
    <property type="entry name" value="NAD(P)-bd_dom_sf"/>
</dbReference>
<evidence type="ECO:0000313" key="15">
    <source>
        <dbReference type="Proteomes" id="UP000239648"/>
    </source>
</evidence>
<evidence type="ECO:0000256" key="6">
    <source>
        <dbReference type="ARBA" id="ARBA00022989"/>
    </source>
</evidence>
<evidence type="ECO:0000259" key="10">
    <source>
        <dbReference type="Pfam" id="PF00999"/>
    </source>
</evidence>
<feature type="transmembrane region" description="Helical" evidence="9">
    <location>
        <begin position="81"/>
        <end position="102"/>
    </location>
</feature>
<dbReference type="Proteomes" id="UP000239648">
    <property type="component" value="Unassembled WGS sequence"/>
</dbReference>
<comment type="caution">
    <text evidence="13">The sequence shown here is derived from an EMBL/GenBank/DDBJ whole genome shotgun (WGS) entry which is preliminary data.</text>
</comment>
<dbReference type="InterPro" id="IPR006153">
    <property type="entry name" value="Cation/H_exchanger_TM"/>
</dbReference>
<dbReference type="Pfam" id="PF02254">
    <property type="entry name" value="TrkA_N"/>
    <property type="match status" value="1"/>
</dbReference>
<feature type="transmembrane region" description="Helical" evidence="9">
    <location>
        <begin position="270"/>
        <end position="294"/>
    </location>
</feature>
<evidence type="ECO:0000313" key="13">
    <source>
        <dbReference type="EMBL" id="PPK56477.1"/>
    </source>
</evidence>
<feature type="transmembrane region" description="Helical" evidence="9">
    <location>
        <begin position="195"/>
        <end position="211"/>
    </location>
</feature>
<feature type="domain" description="RCK N-terminal" evidence="11">
    <location>
        <begin position="381"/>
        <end position="493"/>
    </location>
</feature>
<evidence type="ECO:0000256" key="7">
    <source>
        <dbReference type="ARBA" id="ARBA00023065"/>
    </source>
</evidence>
<reference evidence="12 15" key="1">
    <citation type="submission" date="2018-02" db="EMBL/GenBank/DDBJ databases">
        <title>Deep subsurface shale carbon reservoir microbial communities from Ohio and West Virginia, USA.</title>
        <authorList>
            <person name="Wrighton K."/>
        </authorList>
    </citation>
    <scope>NUCLEOTIDE SEQUENCE [LARGE SCALE GENOMIC DNA]</scope>
    <source>
        <strain evidence="12 15">UTICA-S1B6</strain>
    </source>
</reference>
<dbReference type="OrthoDB" id="3418949at2"/>
<dbReference type="EMBL" id="PTIU01000001">
    <property type="protein sequence ID" value="PPK56477.1"/>
    <property type="molecule type" value="Genomic_DNA"/>
</dbReference>
<dbReference type="RefSeq" id="WP_104414740.1">
    <property type="nucleotide sequence ID" value="NZ_PTIT01000001.1"/>
</dbReference>
<evidence type="ECO:0000256" key="9">
    <source>
        <dbReference type="SAM" id="Phobius"/>
    </source>
</evidence>
<dbReference type="Pfam" id="PF00999">
    <property type="entry name" value="Na_H_Exchanger"/>
    <property type="match status" value="1"/>
</dbReference>
<evidence type="ECO:0000256" key="1">
    <source>
        <dbReference type="ARBA" id="ARBA00004141"/>
    </source>
</evidence>
<keyword evidence="5 9" id="KW-0812">Transmembrane</keyword>
<feature type="transmembrane region" description="Helical" evidence="9">
    <location>
        <begin position="108"/>
        <end position="130"/>
    </location>
</feature>
<gene>
    <name evidence="13" type="ORF">B0H24_1001177</name>
    <name evidence="12" type="ORF">BY455_101177</name>
</gene>
<comment type="similarity">
    <text evidence="2">Belongs to the monovalent cation:proton antiporter 2 (CPA2) transporter (TC 2.A.37) family.</text>
</comment>
<keyword evidence="7" id="KW-0406">Ion transport</keyword>
<keyword evidence="3" id="KW-0813">Transport</keyword>
<dbReference type="Proteomes" id="UP000239446">
    <property type="component" value="Unassembled WGS sequence"/>
</dbReference>
<dbReference type="STRING" id="930118.SAMN05216429_102182"/>
<keyword evidence="15" id="KW-1185">Reference proteome</keyword>
<evidence type="ECO:0000256" key="3">
    <source>
        <dbReference type="ARBA" id="ARBA00022448"/>
    </source>
</evidence>
<sequence length="528" mass="57407">MPEAIWITFAFVLGLGVKAVGLPPLVGYLAAGFVLSGLSSFTGLAVEQTGVLEHVAHLGVLLLLFTVGLKLKLKSIVSPEVIGGGLLHFGITCLVFTPGLYWLLELDWATALLLAIALSFSSTVLAAKVLEGKREIRAFHGRVAIGILIMQDLIALVVMSLAAGKTPSQWALLVFGLPLLRPLLYRLLDASGHDELLVLLGLLLALVLGGLGFEAVGLSSELGALIFGAMLANHPRSQELSKSLWSVKEMFLVGFFLQIGIGGLPDQQALMFAVVAALVLPLKGILFYFLLLAFRLRARSSFLTSLSLTNYSEFGLIVASVALPEWLVPLAITVSLSFVFSAPINRFAHSIYERVCHRIDRFESHKRHPDEQPISLGDTKVLVMGMGRTGTAAYDWLSANEERIMGLDSDPAKTEKHQKEGRHVVFADAEDITFWEGLHMPSVESVVLAMSDIEGKLIAARMLRKLGFTGYIVAHTMYADEAERIREAGANQAYLTMSETGVALASHLAEHHQRIEDVRALEQAKLPK</sequence>
<dbReference type="GO" id="GO:0006813">
    <property type="term" value="P:potassium ion transport"/>
    <property type="evidence" value="ECO:0007669"/>
    <property type="project" value="InterPro"/>
</dbReference>
<feature type="transmembrane region" description="Helical" evidence="9">
    <location>
        <begin position="51"/>
        <end position="69"/>
    </location>
</feature>
<accession>A0A2S6GBB2</accession>
<evidence type="ECO:0000259" key="11">
    <source>
        <dbReference type="Pfam" id="PF02254"/>
    </source>
</evidence>
<keyword evidence="4" id="KW-0050">Antiport</keyword>
<dbReference type="GO" id="GO:1902600">
    <property type="term" value="P:proton transmembrane transport"/>
    <property type="evidence" value="ECO:0007669"/>
    <property type="project" value="InterPro"/>
</dbReference>
<keyword evidence="8 9" id="KW-0472">Membrane</keyword>
<dbReference type="GO" id="GO:0015297">
    <property type="term" value="F:antiporter activity"/>
    <property type="evidence" value="ECO:0007669"/>
    <property type="project" value="UniProtKB-KW"/>
</dbReference>
<evidence type="ECO:0000256" key="2">
    <source>
        <dbReference type="ARBA" id="ARBA00005551"/>
    </source>
</evidence>
<reference evidence="13 14" key="2">
    <citation type="submission" date="2018-02" db="EMBL/GenBank/DDBJ databases">
        <title>Subsurface microbial communities from deep shales in Ohio and West Virginia, USA.</title>
        <authorList>
            <person name="Wrighton K."/>
        </authorList>
    </citation>
    <scope>NUCLEOTIDE SEQUENCE [LARGE SCALE GENOMIC DNA]</scope>
    <source>
        <strain evidence="13 14">UTICA-S1B9</strain>
    </source>
</reference>
<evidence type="ECO:0000313" key="12">
    <source>
        <dbReference type="EMBL" id="PPK53663.1"/>
    </source>
</evidence>
<proteinExistence type="inferred from homology"/>
<evidence type="ECO:0000256" key="4">
    <source>
        <dbReference type="ARBA" id="ARBA00022449"/>
    </source>
</evidence>
<dbReference type="PANTHER" id="PTHR42751:SF1">
    <property type="entry name" value="CATION_PROTON ANTIPORTER YBAL-RELATED"/>
    <property type="match status" value="1"/>
</dbReference>
<protein>
    <submittedName>
        <fullName evidence="13">Transporter (CPA2 family)</fullName>
    </submittedName>
</protein>
<feature type="transmembrane region" description="Helical" evidence="9">
    <location>
        <begin position="170"/>
        <end position="188"/>
    </location>
</feature>
<dbReference type="GO" id="GO:0016020">
    <property type="term" value="C:membrane"/>
    <property type="evidence" value="ECO:0007669"/>
    <property type="project" value="UniProtKB-SubCell"/>
</dbReference>
<dbReference type="InterPro" id="IPR003148">
    <property type="entry name" value="RCK_N"/>
</dbReference>
<keyword evidence="6 9" id="KW-1133">Transmembrane helix</keyword>
<dbReference type="Gene3D" id="3.40.50.720">
    <property type="entry name" value="NAD(P)-binding Rossmann-like Domain"/>
    <property type="match status" value="1"/>
</dbReference>
<organism evidence="13 14">
    <name type="scientific">Marinobacter persicus</name>
    <dbReference type="NCBI Taxonomy" id="930118"/>
    <lineage>
        <taxon>Bacteria</taxon>
        <taxon>Pseudomonadati</taxon>
        <taxon>Pseudomonadota</taxon>
        <taxon>Gammaproteobacteria</taxon>
        <taxon>Pseudomonadales</taxon>
        <taxon>Marinobacteraceae</taxon>
        <taxon>Marinobacter</taxon>
    </lineage>
</organism>
<dbReference type="AlphaFoldDB" id="A0A2S6GBB2"/>
<dbReference type="SUPFAM" id="SSF51735">
    <property type="entry name" value="NAD(P)-binding Rossmann-fold domains"/>
    <property type="match status" value="1"/>
</dbReference>
<dbReference type="PANTHER" id="PTHR42751">
    <property type="entry name" value="SODIUM/HYDROGEN EXCHANGER FAMILY/TRKA DOMAIN PROTEIN"/>
    <property type="match status" value="1"/>
</dbReference>
<name>A0A2S6GBB2_9GAMM</name>
<dbReference type="Gene3D" id="1.20.1530.20">
    <property type="match status" value="1"/>
</dbReference>
<feature type="transmembrane region" description="Helical" evidence="9">
    <location>
        <begin position="142"/>
        <end position="164"/>
    </location>
</feature>
<evidence type="ECO:0000256" key="8">
    <source>
        <dbReference type="ARBA" id="ARBA00023136"/>
    </source>
</evidence>
<evidence type="ECO:0000256" key="5">
    <source>
        <dbReference type="ARBA" id="ARBA00022692"/>
    </source>
</evidence>
<dbReference type="InterPro" id="IPR038770">
    <property type="entry name" value="Na+/solute_symporter_sf"/>
</dbReference>
<feature type="transmembrane region" description="Helical" evidence="9">
    <location>
        <begin position="314"/>
        <end position="340"/>
    </location>
</feature>